<keyword evidence="4" id="KW-0408">Iron</keyword>
<dbReference type="Pfam" id="PF01497">
    <property type="entry name" value="Peripla_BP_2"/>
    <property type="match status" value="1"/>
</dbReference>
<dbReference type="PROSITE" id="PS51257">
    <property type="entry name" value="PROKAR_LIPOPROTEIN"/>
    <property type="match status" value="1"/>
</dbReference>
<dbReference type="PANTHER" id="PTHR30532:SF24">
    <property type="entry name" value="FERRIC ENTEROBACTIN-BINDING PERIPLASMIC PROTEIN FEPB"/>
    <property type="match status" value="1"/>
</dbReference>
<evidence type="ECO:0000259" key="6">
    <source>
        <dbReference type="PROSITE" id="PS50983"/>
    </source>
</evidence>
<keyword evidence="5" id="KW-0732">Signal</keyword>
<dbReference type="RefSeq" id="WP_093270367.1">
    <property type="nucleotide sequence ID" value="NZ_FNDD01000004.1"/>
</dbReference>
<comment type="similarity">
    <text evidence="2">Belongs to the bacterial solute-binding protein 8 family.</text>
</comment>
<dbReference type="PANTHER" id="PTHR30532">
    <property type="entry name" value="IRON III DICITRATE-BINDING PERIPLASMIC PROTEIN"/>
    <property type="match status" value="1"/>
</dbReference>
<dbReference type="EMBL" id="FNDD01000004">
    <property type="protein sequence ID" value="SDG89757.1"/>
    <property type="molecule type" value="Genomic_DNA"/>
</dbReference>
<keyword evidence="8" id="KW-1185">Reference proteome</keyword>
<name>A0A1G7Y042_9VIBR</name>
<dbReference type="InterPro" id="IPR002491">
    <property type="entry name" value="ABC_transptr_periplasmic_BD"/>
</dbReference>
<gene>
    <name evidence="7" type="ORF">SAMN04488136_104134</name>
</gene>
<evidence type="ECO:0000313" key="8">
    <source>
        <dbReference type="Proteomes" id="UP000198854"/>
    </source>
</evidence>
<evidence type="ECO:0000256" key="2">
    <source>
        <dbReference type="ARBA" id="ARBA00008814"/>
    </source>
</evidence>
<keyword evidence="4" id="KW-0406">Ion transport</keyword>
<accession>A0A1G7Y042</accession>
<reference evidence="7 8" key="1">
    <citation type="submission" date="2016-10" db="EMBL/GenBank/DDBJ databases">
        <authorList>
            <person name="de Groot N.N."/>
        </authorList>
    </citation>
    <scope>NUCLEOTIDE SEQUENCE [LARGE SCALE GENOMIC DNA]</scope>
    <source>
        <strain evidence="7 8">CGMCC 1.10228</strain>
    </source>
</reference>
<dbReference type="InterPro" id="IPR051313">
    <property type="entry name" value="Bact_iron-sidero_bind"/>
</dbReference>
<dbReference type="AlphaFoldDB" id="A0A1G7Y042"/>
<evidence type="ECO:0000256" key="4">
    <source>
        <dbReference type="ARBA" id="ARBA00022496"/>
    </source>
</evidence>
<evidence type="ECO:0000256" key="5">
    <source>
        <dbReference type="ARBA" id="ARBA00022729"/>
    </source>
</evidence>
<dbReference type="PROSITE" id="PS50983">
    <property type="entry name" value="FE_B12_PBP"/>
    <property type="match status" value="1"/>
</dbReference>
<dbReference type="STRING" id="861298.SAMN04488136_104134"/>
<dbReference type="NCBIfam" id="NF008200">
    <property type="entry name" value="PRK10957.1"/>
    <property type="match status" value="1"/>
</dbReference>
<dbReference type="GO" id="GO:0030288">
    <property type="term" value="C:outer membrane-bounded periplasmic space"/>
    <property type="evidence" value="ECO:0007669"/>
    <property type="project" value="TreeGrafter"/>
</dbReference>
<dbReference type="FunFam" id="3.40.50.1980:FF:000009">
    <property type="entry name" value="Iron-enterobactin transporter periplasmic binding protein"/>
    <property type="match status" value="1"/>
</dbReference>
<evidence type="ECO:0000256" key="1">
    <source>
        <dbReference type="ARBA" id="ARBA00004196"/>
    </source>
</evidence>
<dbReference type="Gene3D" id="3.40.50.1980">
    <property type="entry name" value="Nitrogenase molybdenum iron protein domain"/>
    <property type="match status" value="2"/>
</dbReference>
<comment type="subcellular location">
    <subcellularLocation>
        <location evidence="1">Cell envelope</location>
    </subcellularLocation>
</comment>
<proteinExistence type="inferred from homology"/>
<dbReference type="SUPFAM" id="SSF53807">
    <property type="entry name" value="Helical backbone' metal receptor"/>
    <property type="match status" value="1"/>
</dbReference>
<protein>
    <submittedName>
        <fullName evidence="7">Iron complex transport system substrate-binding protein</fullName>
    </submittedName>
</protein>
<keyword evidence="4" id="KW-0410">Iron transport</keyword>
<dbReference type="Proteomes" id="UP000198854">
    <property type="component" value="Unassembled WGS sequence"/>
</dbReference>
<dbReference type="GO" id="GO:1901678">
    <property type="term" value="P:iron coordination entity transport"/>
    <property type="evidence" value="ECO:0007669"/>
    <property type="project" value="UniProtKB-ARBA"/>
</dbReference>
<dbReference type="CDD" id="cd01146">
    <property type="entry name" value="FhuD"/>
    <property type="match status" value="1"/>
</dbReference>
<evidence type="ECO:0000256" key="3">
    <source>
        <dbReference type="ARBA" id="ARBA00022448"/>
    </source>
</evidence>
<sequence length="340" mass="37119">MILSISKYHPYPRLLLLALMLTLLGGCGPKEQAPTAPSSKFTISDGWPKTITIPGYPVVTLEKPPTRIVSTSVTLTGTLLTINAPLVASAGTQANTRVADHSGFFKQWSQIALQRNVQPLYQGIPNAEAVAKQKPDLIVVSATGGDSALKLYRQFSSIAPTIVINYDDKSWQQLARQLAAITDRQPLAEQAIEQYQQRLNSVRQQLALPPQPITAMTYYEDGRGANFWTQASAQGQVLTALGFSLSPLPTSIKNNHQMGQRSDIVPVNGEKFADAITGQSILLFAADTPQVSAVENNPFIAHLPAITAKQVYALGEDSFRLDFYSAMHLLDRLETLFSTR</sequence>
<organism evidence="7 8">
    <name type="scientific">Vibrio xiamenensis</name>
    <dbReference type="NCBI Taxonomy" id="861298"/>
    <lineage>
        <taxon>Bacteria</taxon>
        <taxon>Pseudomonadati</taxon>
        <taxon>Pseudomonadota</taxon>
        <taxon>Gammaproteobacteria</taxon>
        <taxon>Vibrionales</taxon>
        <taxon>Vibrionaceae</taxon>
        <taxon>Vibrio</taxon>
    </lineage>
</organism>
<feature type="domain" description="Fe/B12 periplasmic-binding" evidence="6">
    <location>
        <begin position="67"/>
        <end position="340"/>
    </location>
</feature>
<keyword evidence="3" id="KW-0813">Transport</keyword>
<dbReference type="OrthoDB" id="9793175at2"/>
<evidence type="ECO:0000313" key="7">
    <source>
        <dbReference type="EMBL" id="SDG89757.1"/>
    </source>
</evidence>